<dbReference type="EMBL" id="JAZGUE010000004">
    <property type="protein sequence ID" value="KAL2267803.1"/>
    <property type="molecule type" value="Genomic_DNA"/>
</dbReference>
<name>A0ABR4DBS2_9PEZI</name>
<feature type="compositionally biased region" description="Basic and acidic residues" evidence="8">
    <location>
        <begin position="50"/>
        <end position="62"/>
    </location>
</feature>
<dbReference type="InterPro" id="IPR034353">
    <property type="entry name" value="ABT1/ESF2_RRM"/>
</dbReference>
<evidence type="ECO:0000256" key="2">
    <source>
        <dbReference type="ARBA" id="ARBA00005819"/>
    </source>
</evidence>
<evidence type="ECO:0000256" key="1">
    <source>
        <dbReference type="ARBA" id="ARBA00004604"/>
    </source>
</evidence>
<organism evidence="10 11">
    <name type="scientific">Remersonia thermophila</name>
    <dbReference type="NCBI Taxonomy" id="72144"/>
    <lineage>
        <taxon>Eukaryota</taxon>
        <taxon>Fungi</taxon>
        <taxon>Dikarya</taxon>
        <taxon>Ascomycota</taxon>
        <taxon>Pezizomycotina</taxon>
        <taxon>Sordariomycetes</taxon>
        <taxon>Sordariomycetidae</taxon>
        <taxon>Sordariales</taxon>
        <taxon>Sordariales incertae sedis</taxon>
        <taxon>Remersonia</taxon>
    </lineage>
</organism>
<evidence type="ECO:0000256" key="3">
    <source>
        <dbReference type="ARBA" id="ARBA00022884"/>
    </source>
</evidence>
<dbReference type="SUPFAM" id="SSF54928">
    <property type="entry name" value="RNA-binding domain, RBD"/>
    <property type="match status" value="1"/>
</dbReference>
<dbReference type="PANTHER" id="PTHR12311">
    <property type="entry name" value="ACTIVATOR OF BASAL TRANSCRIPTION 1"/>
    <property type="match status" value="1"/>
</dbReference>
<comment type="caution">
    <text evidence="10">The sequence shown here is derived from an EMBL/GenBank/DDBJ whole genome shotgun (WGS) entry which is preliminary data.</text>
</comment>
<proteinExistence type="inferred from homology"/>
<evidence type="ECO:0000256" key="5">
    <source>
        <dbReference type="ARBA" id="ARBA00025024"/>
    </source>
</evidence>
<keyword evidence="3 7" id="KW-0694">RNA-binding</keyword>
<feature type="compositionally biased region" description="Basic and acidic residues" evidence="8">
    <location>
        <begin position="307"/>
        <end position="316"/>
    </location>
</feature>
<feature type="compositionally biased region" description="Basic and acidic residues" evidence="8">
    <location>
        <begin position="96"/>
        <end position="115"/>
    </location>
</feature>
<feature type="compositionally biased region" description="Basic and acidic residues" evidence="8">
    <location>
        <begin position="18"/>
        <end position="31"/>
    </location>
</feature>
<feature type="region of interest" description="Disordered" evidence="8">
    <location>
        <begin position="289"/>
        <end position="361"/>
    </location>
</feature>
<dbReference type="PROSITE" id="PS50102">
    <property type="entry name" value="RRM"/>
    <property type="match status" value="1"/>
</dbReference>
<evidence type="ECO:0000313" key="11">
    <source>
        <dbReference type="Proteomes" id="UP001600064"/>
    </source>
</evidence>
<dbReference type="Proteomes" id="UP001600064">
    <property type="component" value="Unassembled WGS sequence"/>
</dbReference>
<comment type="function">
    <text evidence="5">Involved in the small subunit (SSU) processome assembly and function, and in the 18S rRNA synthesis. Required for the early cleavages at sites A0, A1 and A2.</text>
</comment>
<dbReference type="InterPro" id="IPR035979">
    <property type="entry name" value="RBD_domain_sf"/>
</dbReference>
<evidence type="ECO:0000259" key="9">
    <source>
        <dbReference type="PROSITE" id="PS50102"/>
    </source>
</evidence>
<gene>
    <name evidence="10" type="ORF">VTJ83DRAFT_5080</name>
</gene>
<evidence type="ECO:0000256" key="8">
    <source>
        <dbReference type="SAM" id="MobiDB-lite"/>
    </source>
</evidence>
<feature type="region of interest" description="Disordered" evidence="8">
    <location>
        <begin position="1"/>
        <end position="123"/>
    </location>
</feature>
<dbReference type="RefSeq" id="XP_070866530.1">
    <property type="nucleotide sequence ID" value="XM_071011641.1"/>
</dbReference>
<dbReference type="Gene3D" id="3.30.70.330">
    <property type="match status" value="1"/>
</dbReference>
<dbReference type="PANTHER" id="PTHR12311:SF7">
    <property type="entry name" value="ACTIVATOR OF BASAL TRANSCRIPTION 1"/>
    <property type="match status" value="1"/>
</dbReference>
<dbReference type="GeneID" id="98126285"/>
<evidence type="ECO:0000256" key="4">
    <source>
        <dbReference type="ARBA" id="ARBA00023242"/>
    </source>
</evidence>
<evidence type="ECO:0000256" key="6">
    <source>
        <dbReference type="ARBA" id="ARBA00032634"/>
    </source>
</evidence>
<accession>A0ABR4DBS2</accession>
<feature type="domain" description="RRM" evidence="9">
    <location>
        <begin position="141"/>
        <end position="223"/>
    </location>
</feature>
<protein>
    <recommendedName>
        <fullName evidence="6">18S rRNA factor 2</fullName>
    </recommendedName>
</protein>
<keyword evidence="4" id="KW-0539">Nucleus</keyword>
<comment type="similarity">
    <text evidence="2">Belongs to the ESF2/ABP1 family.</text>
</comment>
<dbReference type="InterPro" id="IPR012677">
    <property type="entry name" value="Nucleotide-bd_a/b_plait_sf"/>
</dbReference>
<comment type="subcellular location">
    <subcellularLocation>
        <location evidence="1">Nucleus</location>
        <location evidence="1">Nucleolus</location>
    </subcellularLocation>
</comment>
<evidence type="ECO:0000256" key="7">
    <source>
        <dbReference type="PROSITE-ProRule" id="PRU00176"/>
    </source>
</evidence>
<dbReference type="InterPro" id="IPR039119">
    <property type="entry name" value="ABT1/Esf2"/>
</dbReference>
<keyword evidence="11" id="KW-1185">Reference proteome</keyword>
<dbReference type="InterPro" id="IPR000504">
    <property type="entry name" value="RRM_dom"/>
</dbReference>
<dbReference type="CDD" id="cd12263">
    <property type="entry name" value="RRM_ABT1_like"/>
    <property type="match status" value="1"/>
</dbReference>
<reference evidence="10 11" key="1">
    <citation type="journal article" date="2024" name="Commun. Biol.">
        <title>Comparative genomic analysis of thermophilic fungi reveals convergent evolutionary adaptations and gene losses.</title>
        <authorList>
            <person name="Steindorff A.S."/>
            <person name="Aguilar-Pontes M.V."/>
            <person name="Robinson A.J."/>
            <person name="Andreopoulos B."/>
            <person name="LaButti K."/>
            <person name="Kuo A."/>
            <person name="Mondo S."/>
            <person name="Riley R."/>
            <person name="Otillar R."/>
            <person name="Haridas S."/>
            <person name="Lipzen A."/>
            <person name="Grimwood J."/>
            <person name="Schmutz J."/>
            <person name="Clum A."/>
            <person name="Reid I.D."/>
            <person name="Moisan M.C."/>
            <person name="Butler G."/>
            <person name="Nguyen T.T.M."/>
            <person name="Dewar K."/>
            <person name="Conant G."/>
            <person name="Drula E."/>
            <person name="Henrissat B."/>
            <person name="Hansel C."/>
            <person name="Singer S."/>
            <person name="Hutchinson M.I."/>
            <person name="de Vries R.P."/>
            <person name="Natvig D.O."/>
            <person name="Powell A.J."/>
            <person name="Tsang A."/>
            <person name="Grigoriev I.V."/>
        </authorList>
    </citation>
    <scope>NUCLEOTIDE SEQUENCE [LARGE SCALE GENOMIC DNA]</scope>
    <source>
        <strain evidence="10 11">ATCC 22073</strain>
    </source>
</reference>
<sequence length="361" mass="40281">MSSDKRNQFLDAGDSDDDLGRGSESENELQKGGRSAKRRRVDHDDSDDSGSEHLSDAEHSEGEDSGDEEDNGGASLQQDAQPTADGTAKGSSSDNARQEEKKKKNKDKEKDKDSSADLPGVSKPLTKKNLIVTEAAIRKSGVIYLSRIPPFMKPHKLRSLLEPYGKINRIFLAPEDPAAHSRRVKMGGNKKRNFTEGWVEFVKKKDAKKACDLLNAQIIGGKKGSWYHDDVWCMKYLKGFKWHHLTEQIAAENAERASRMRAEIARSTRENKEFVRNVEKAKVLHGIEAKKAAKKRKTPEQEDPGEDDRAGGHEAEGAGLQEEGPGGKPRRRAFKQIPLAKKRKGEEETSEQVQRVLSKIF</sequence>
<evidence type="ECO:0000313" key="10">
    <source>
        <dbReference type="EMBL" id="KAL2267803.1"/>
    </source>
</evidence>
<dbReference type="SMART" id="SM00360">
    <property type="entry name" value="RRM"/>
    <property type="match status" value="1"/>
</dbReference>